<dbReference type="PANTHER" id="PTHR21139:SF42">
    <property type="entry name" value="TRIOSEPHOSPHATE ISOMERASE"/>
    <property type="match status" value="1"/>
</dbReference>
<dbReference type="GO" id="GO:0006094">
    <property type="term" value="P:gluconeogenesis"/>
    <property type="evidence" value="ECO:0007669"/>
    <property type="project" value="UniProtKB-UniPathway"/>
</dbReference>
<dbReference type="GO" id="GO:0046166">
    <property type="term" value="P:glyceraldehyde-3-phosphate biosynthetic process"/>
    <property type="evidence" value="ECO:0007669"/>
    <property type="project" value="TreeGrafter"/>
</dbReference>
<evidence type="ECO:0000256" key="2">
    <source>
        <dbReference type="ARBA" id="ARBA00023235"/>
    </source>
</evidence>
<comment type="pathway">
    <text evidence="3">Carbohydrate biosynthesis; gluconeogenesis.</text>
</comment>
<dbReference type="PANTHER" id="PTHR21139">
    <property type="entry name" value="TRIOSEPHOSPHATE ISOMERASE"/>
    <property type="match status" value="1"/>
</dbReference>
<protein>
    <recommendedName>
        <fullName evidence="3">Triosephosphate isomerase</fullName>
        <ecNumber evidence="3">5.3.1.1</ecNumber>
    </recommendedName>
</protein>
<evidence type="ECO:0000256" key="3">
    <source>
        <dbReference type="RuleBase" id="RU363013"/>
    </source>
</evidence>
<dbReference type="GO" id="GO:0006096">
    <property type="term" value="P:glycolytic process"/>
    <property type="evidence" value="ECO:0007669"/>
    <property type="project" value="UniProtKB-UniPathway"/>
</dbReference>
<sequence>MAKFILSAQNFDIYEGDNLDPYARTGDVSLEQIASAGAQGVIIGHSEVGDNPQIIRQKLIYLEAKQKQLGLEFLSKTTVLLGESWEEFADKAETEVALTVGQKTAQIFKDIPESSLEGLVIGYEPKWGSRGSGRDDMPPPASKLISACAKAIKRQIPVETPIIYGGRSTPERTEEILKDDDVSGLILGSACNSVKKTMDIARAMSQVKGKKPKVLHANFKAYQLANSYFDYLKALRKLDNSFTIYLSPPHTDIYQLGLLLRKNA</sequence>
<comment type="catalytic activity">
    <reaction evidence="3">
        <text>D-glyceraldehyde 3-phosphate = dihydroxyacetone phosphate</text>
        <dbReference type="Rhea" id="RHEA:18585"/>
        <dbReference type="ChEBI" id="CHEBI:57642"/>
        <dbReference type="ChEBI" id="CHEBI:59776"/>
        <dbReference type="EC" id="5.3.1.1"/>
    </reaction>
</comment>
<dbReference type="SUPFAM" id="SSF51351">
    <property type="entry name" value="Triosephosphate isomerase (TIM)"/>
    <property type="match status" value="1"/>
</dbReference>
<keyword evidence="3" id="KW-0324">Glycolysis</keyword>
<evidence type="ECO:0000313" key="5">
    <source>
        <dbReference type="Proteomes" id="UP000033860"/>
    </source>
</evidence>
<comment type="caution">
    <text evidence="4">The sequence shown here is derived from an EMBL/GenBank/DDBJ whole genome shotgun (WGS) entry which is preliminary data.</text>
</comment>
<dbReference type="UniPathway" id="UPA00138"/>
<dbReference type="EMBL" id="LCNT01000001">
    <property type="protein sequence ID" value="KKU61821.1"/>
    <property type="molecule type" value="Genomic_DNA"/>
</dbReference>
<dbReference type="GO" id="GO:0004807">
    <property type="term" value="F:triose-phosphate isomerase activity"/>
    <property type="evidence" value="ECO:0007669"/>
    <property type="project" value="UniProtKB-EC"/>
</dbReference>
<comment type="pathway">
    <text evidence="3">Carbohydrate degradation; glycolysis; D-glyceraldehyde 3-phosphate from glycerone phosphate: step 1/1.</text>
</comment>
<dbReference type="InterPro" id="IPR013785">
    <property type="entry name" value="Aldolase_TIM"/>
</dbReference>
<dbReference type="PROSITE" id="PS51440">
    <property type="entry name" value="TIM_2"/>
    <property type="match status" value="1"/>
</dbReference>
<dbReference type="InterPro" id="IPR000652">
    <property type="entry name" value="Triosephosphate_isomerase"/>
</dbReference>
<reference evidence="4 5" key="1">
    <citation type="journal article" date="2015" name="Nature">
        <title>rRNA introns, odd ribosomes, and small enigmatic genomes across a large radiation of phyla.</title>
        <authorList>
            <person name="Brown C.T."/>
            <person name="Hug L.A."/>
            <person name="Thomas B.C."/>
            <person name="Sharon I."/>
            <person name="Castelle C.J."/>
            <person name="Singh A."/>
            <person name="Wilkins M.J."/>
            <person name="Williams K.H."/>
            <person name="Banfield J.F."/>
        </authorList>
    </citation>
    <scope>NUCLEOTIDE SEQUENCE [LARGE SCALE GENOMIC DNA]</scope>
</reference>
<dbReference type="Gene3D" id="3.20.20.70">
    <property type="entry name" value="Aldolase class I"/>
    <property type="match status" value="1"/>
</dbReference>
<accession>A0A0G1RXH9</accession>
<evidence type="ECO:0000313" key="4">
    <source>
        <dbReference type="EMBL" id="KKU61821.1"/>
    </source>
</evidence>
<evidence type="ECO:0000256" key="1">
    <source>
        <dbReference type="ARBA" id="ARBA00007422"/>
    </source>
</evidence>
<dbReference type="UniPathway" id="UPA00109">
    <property type="reaction ID" value="UER00189"/>
</dbReference>
<organism evidence="4 5">
    <name type="scientific">Candidatus Beckwithbacteria bacterium GW2011_GWB1_47_15</name>
    <dbReference type="NCBI Taxonomy" id="1618371"/>
    <lineage>
        <taxon>Bacteria</taxon>
        <taxon>Candidatus Beckwithiibacteriota</taxon>
    </lineage>
</organism>
<dbReference type="InterPro" id="IPR035990">
    <property type="entry name" value="TIM_sf"/>
</dbReference>
<dbReference type="AlphaFoldDB" id="A0A0G1RXH9"/>
<dbReference type="EC" id="5.3.1.1" evidence="3"/>
<proteinExistence type="inferred from homology"/>
<dbReference type="Proteomes" id="UP000033860">
    <property type="component" value="Unassembled WGS sequence"/>
</dbReference>
<gene>
    <name evidence="4" type="ORF">UX85_C0001G0035</name>
</gene>
<comment type="subunit">
    <text evidence="3">Homodimer.</text>
</comment>
<keyword evidence="3" id="KW-0312">Gluconeogenesis</keyword>
<dbReference type="GO" id="GO:0005829">
    <property type="term" value="C:cytosol"/>
    <property type="evidence" value="ECO:0007669"/>
    <property type="project" value="TreeGrafter"/>
</dbReference>
<keyword evidence="3" id="KW-0963">Cytoplasm</keyword>
<keyword evidence="2 3" id="KW-0413">Isomerase</keyword>
<dbReference type="Pfam" id="PF00121">
    <property type="entry name" value="TIM"/>
    <property type="match status" value="1"/>
</dbReference>
<comment type="similarity">
    <text evidence="1 3">Belongs to the triosephosphate isomerase family.</text>
</comment>
<dbReference type="GO" id="GO:0019563">
    <property type="term" value="P:glycerol catabolic process"/>
    <property type="evidence" value="ECO:0007669"/>
    <property type="project" value="TreeGrafter"/>
</dbReference>
<comment type="subcellular location">
    <subcellularLocation>
        <location evidence="3">Cytoplasm</location>
    </subcellularLocation>
</comment>
<name>A0A0G1RXH9_9BACT</name>